<evidence type="ECO:0000313" key="2">
    <source>
        <dbReference type="EMBL" id="GGT65161.1"/>
    </source>
</evidence>
<keyword evidence="3" id="KW-1185">Reference proteome</keyword>
<name>A0ABQ2U3V5_9ACTN</name>
<comment type="caution">
    <text evidence="2">The sequence shown here is derived from an EMBL/GenBank/DDBJ whole genome shotgun (WGS) entry which is preliminary data.</text>
</comment>
<evidence type="ECO:0000256" key="1">
    <source>
        <dbReference type="SAM" id="MobiDB-lite"/>
    </source>
</evidence>
<accession>A0ABQ2U3V5</accession>
<dbReference type="EMBL" id="BMTZ01000015">
    <property type="protein sequence ID" value="GGT65161.1"/>
    <property type="molecule type" value="Genomic_DNA"/>
</dbReference>
<dbReference type="Proteomes" id="UP000629911">
    <property type="component" value="Unassembled WGS sequence"/>
</dbReference>
<protein>
    <submittedName>
        <fullName evidence="2">Uncharacterized protein</fullName>
    </submittedName>
</protein>
<evidence type="ECO:0000313" key="3">
    <source>
        <dbReference type="Proteomes" id="UP000629911"/>
    </source>
</evidence>
<feature type="region of interest" description="Disordered" evidence="1">
    <location>
        <begin position="29"/>
        <end position="51"/>
    </location>
</feature>
<proteinExistence type="predicted"/>
<gene>
    <name evidence="2" type="ORF">GCM10010287_44590</name>
</gene>
<reference evidence="3" key="1">
    <citation type="journal article" date="2019" name="Int. J. Syst. Evol. Microbiol.">
        <title>The Global Catalogue of Microorganisms (GCM) 10K type strain sequencing project: providing services to taxonomists for standard genome sequencing and annotation.</title>
        <authorList>
            <consortium name="The Broad Institute Genomics Platform"/>
            <consortium name="The Broad Institute Genome Sequencing Center for Infectious Disease"/>
            <person name="Wu L."/>
            <person name="Ma J."/>
        </authorList>
    </citation>
    <scope>NUCLEOTIDE SEQUENCE [LARGE SCALE GENOMIC DNA]</scope>
    <source>
        <strain evidence="3">JCM 4422</strain>
    </source>
</reference>
<organism evidence="2 3">
    <name type="scientific">Streptomyces variabilis</name>
    <dbReference type="NCBI Taxonomy" id="67372"/>
    <lineage>
        <taxon>Bacteria</taxon>
        <taxon>Bacillati</taxon>
        <taxon>Actinomycetota</taxon>
        <taxon>Actinomycetes</taxon>
        <taxon>Kitasatosporales</taxon>
        <taxon>Streptomycetaceae</taxon>
        <taxon>Streptomyces</taxon>
        <taxon>Streptomyces griseoincarnatus group</taxon>
    </lineage>
</organism>
<sequence>MNALHLSGRPAAGVKEIACRSTLRQLVAGARKAGSRAVREDGSGPRRNVPA</sequence>